<dbReference type="Proteomes" id="UP000466535">
    <property type="component" value="Unassembled WGS sequence"/>
</dbReference>
<dbReference type="Gene3D" id="3.40.30.10">
    <property type="entry name" value="Glutaredoxin"/>
    <property type="match status" value="1"/>
</dbReference>
<evidence type="ECO:0000313" key="2">
    <source>
        <dbReference type="EMBL" id="MXR52880.1"/>
    </source>
</evidence>
<evidence type="ECO:0000256" key="1">
    <source>
        <dbReference type="ARBA" id="ARBA00023284"/>
    </source>
</evidence>
<dbReference type="NCBIfam" id="TIGR02174">
    <property type="entry name" value="CXXU_selWTH"/>
    <property type="match status" value="1"/>
</dbReference>
<dbReference type="SUPFAM" id="SSF52833">
    <property type="entry name" value="Thioredoxin-like"/>
    <property type="match status" value="1"/>
</dbReference>
<sequence>MTTVEIEYCVPCGFRERALDVQQAILNGLETELEELSLVMGDHGIFQVRADGEVIYDKAEDDLDVDEIVREIRAHAR</sequence>
<dbReference type="InterPro" id="IPR036249">
    <property type="entry name" value="Thioredoxin-like_sf"/>
</dbReference>
<dbReference type="RefSeq" id="WP_159765010.1">
    <property type="nucleotide sequence ID" value="NZ_WUUT01000006.1"/>
</dbReference>
<reference evidence="2 3" key="1">
    <citation type="submission" date="2019-12" db="EMBL/GenBank/DDBJ databases">
        <title>Isolation and characterization of three novel carbon monoxide-oxidizing members of Halobacteria from salione crusts and soils.</title>
        <authorList>
            <person name="Myers M.R."/>
            <person name="King G.M."/>
        </authorList>
    </citation>
    <scope>NUCLEOTIDE SEQUENCE [LARGE SCALE GENOMIC DNA]</scope>
    <source>
        <strain evidence="2 3">WSH3</strain>
    </source>
</reference>
<protein>
    <submittedName>
        <fullName evidence="2">SelT/SelW/SelH family protein</fullName>
    </submittedName>
</protein>
<dbReference type="AlphaFoldDB" id="A0A6B0TD85"/>
<dbReference type="EMBL" id="WUUT01000006">
    <property type="protein sequence ID" value="MXR52880.1"/>
    <property type="molecule type" value="Genomic_DNA"/>
</dbReference>
<keyword evidence="3" id="KW-1185">Reference proteome</keyword>
<dbReference type="OrthoDB" id="33017at2157"/>
<dbReference type="Pfam" id="PF10262">
    <property type="entry name" value="Rdx"/>
    <property type="match status" value="1"/>
</dbReference>
<comment type="caution">
    <text evidence="2">The sequence shown here is derived from an EMBL/GenBank/DDBJ whole genome shotgun (WGS) entry which is preliminary data.</text>
</comment>
<keyword evidence="1" id="KW-0676">Redox-active center</keyword>
<evidence type="ECO:0000313" key="3">
    <source>
        <dbReference type="Proteomes" id="UP000466535"/>
    </source>
</evidence>
<dbReference type="InterPro" id="IPR011893">
    <property type="entry name" value="Selenoprotein_Rdx-typ"/>
</dbReference>
<organism evidence="2 3">
    <name type="scientific">Halovenus carboxidivorans</name>
    <dbReference type="NCBI Taxonomy" id="2692199"/>
    <lineage>
        <taxon>Archaea</taxon>
        <taxon>Methanobacteriati</taxon>
        <taxon>Methanobacteriota</taxon>
        <taxon>Stenosarchaea group</taxon>
        <taxon>Halobacteria</taxon>
        <taxon>Halobacteriales</taxon>
        <taxon>Haloarculaceae</taxon>
        <taxon>Halovenus</taxon>
    </lineage>
</organism>
<proteinExistence type="predicted"/>
<accession>A0A6B0TD85</accession>
<name>A0A6B0TD85_9EURY</name>
<gene>
    <name evidence="2" type="ORF">GRX03_14860</name>
</gene>